<organism evidence="1 2">
    <name type="scientific">Nepenthes gracilis</name>
    <name type="common">Slender pitcher plant</name>
    <dbReference type="NCBI Taxonomy" id="150966"/>
    <lineage>
        <taxon>Eukaryota</taxon>
        <taxon>Viridiplantae</taxon>
        <taxon>Streptophyta</taxon>
        <taxon>Embryophyta</taxon>
        <taxon>Tracheophyta</taxon>
        <taxon>Spermatophyta</taxon>
        <taxon>Magnoliopsida</taxon>
        <taxon>eudicotyledons</taxon>
        <taxon>Gunneridae</taxon>
        <taxon>Pentapetalae</taxon>
        <taxon>Caryophyllales</taxon>
        <taxon>Nepenthaceae</taxon>
        <taxon>Nepenthes</taxon>
    </lineage>
</organism>
<comment type="caution">
    <text evidence="1">The sequence shown here is derived from an EMBL/GenBank/DDBJ whole genome shotgun (WGS) entry which is preliminary data.</text>
</comment>
<evidence type="ECO:0000313" key="1">
    <source>
        <dbReference type="EMBL" id="GMH09952.1"/>
    </source>
</evidence>
<gene>
    <name evidence="1" type="ORF">Nepgr_011793</name>
</gene>
<dbReference type="Proteomes" id="UP001279734">
    <property type="component" value="Unassembled WGS sequence"/>
</dbReference>
<dbReference type="EMBL" id="BSYO01000009">
    <property type="protein sequence ID" value="GMH09952.1"/>
    <property type="molecule type" value="Genomic_DNA"/>
</dbReference>
<keyword evidence="2" id="KW-1185">Reference proteome</keyword>
<proteinExistence type="predicted"/>
<protein>
    <submittedName>
        <fullName evidence="1">Uncharacterized protein</fullName>
    </submittedName>
</protein>
<sequence>MAMNDSIPQATPQPQSPQLALPAPWICFDKTHNPQTPATPSPLRMILHRLEEIDIESKELLKKLFSMLEKDMRLEAYVKRRLDDPKVSDMWRLVEVILAAKQGTISSDLLMNSVDGDGIVNNGVKTRSTDDEEGRIKLERFKVKTLGMDKDFTKV</sequence>
<name>A0AAD3SEZ9_NEPGR</name>
<accession>A0AAD3SEZ9</accession>
<dbReference type="AlphaFoldDB" id="A0AAD3SEZ9"/>
<reference evidence="1" key="1">
    <citation type="submission" date="2023-05" db="EMBL/GenBank/DDBJ databases">
        <title>Nepenthes gracilis genome sequencing.</title>
        <authorList>
            <person name="Fukushima K."/>
        </authorList>
    </citation>
    <scope>NUCLEOTIDE SEQUENCE</scope>
    <source>
        <strain evidence="1">SING2019-196</strain>
    </source>
</reference>
<evidence type="ECO:0000313" key="2">
    <source>
        <dbReference type="Proteomes" id="UP001279734"/>
    </source>
</evidence>